<gene>
    <name evidence="4" type="ORF">B4098_2406</name>
    <name evidence="3" type="ORF">HMPREF3213_01582</name>
    <name evidence="2" type="ORF">SB48_HM08orf02089</name>
</gene>
<reference evidence="4 7" key="3">
    <citation type="submission" date="2016-01" db="EMBL/GenBank/DDBJ databases">
        <title>Genome Sequences of Twelve Sporeforming Bacillus Species Isolated from Foods.</title>
        <authorList>
            <person name="Berendsen E.M."/>
            <person name="Wells-Bennik M.H."/>
            <person name="Krawcyk A.O."/>
            <person name="De Jong A."/>
            <person name="Holsappel S."/>
            <person name="Eijlander R.T."/>
            <person name="Kuipers O.P."/>
        </authorList>
    </citation>
    <scope>NUCLEOTIDE SEQUENCE [LARGE SCALE GENOMIC DNA]</scope>
    <source>
        <strain evidence="4 7">B4098</strain>
    </source>
</reference>
<dbReference type="EMBL" id="CP010525">
    <property type="protein sequence ID" value="AJO22128.1"/>
    <property type="molecule type" value="Genomic_DNA"/>
</dbReference>
<name>A0A0C5C1P1_HEYCO</name>
<keyword evidence="5" id="KW-1185">Reference proteome</keyword>
<dbReference type="InterPro" id="IPR025094">
    <property type="entry name" value="DUF4021"/>
</dbReference>
<reference evidence="2" key="1">
    <citation type="submission" date="2015-01" db="EMBL/GenBank/DDBJ databases">
        <title>Comparative genome analysis of Bacillus coagulans HM-08, Clostridium butyricum HM-68, Bacillus subtilis HM-66 and Bacillus licheniformis BL-09.</title>
        <authorList>
            <person name="Zhang H."/>
        </authorList>
    </citation>
    <scope>NUCLEOTIDE SEQUENCE [LARGE SCALE GENOMIC DNA]</scope>
    <source>
        <strain evidence="2">HM-08</strain>
    </source>
</reference>
<evidence type="ECO:0000256" key="1">
    <source>
        <dbReference type="SAM" id="MobiDB-lite"/>
    </source>
</evidence>
<dbReference type="AlphaFoldDB" id="A0A0C5C1P1"/>
<evidence type="ECO:0000313" key="2">
    <source>
        <dbReference type="EMBL" id="AJO22128.1"/>
    </source>
</evidence>
<dbReference type="Proteomes" id="UP000070376">
    <property type="component" value="Unassembled WGS sequence"/>
</dbReference>
<dbReference type="GeneID" id="93259140"/>
<dbReference type="EMBL" id="LQYG01000120">
    <property type="protein sequence ID" value="KYC58714.1"/>
    <property type="molecule type" value="Genomic_DNA"/>
</dbReference>
<sequence length="39" mass="4464">MEEKKEQQKKSGDFGADPDEQAINGDYGMLETEEEDKKD</sequence>
<dbReference type="PATRIC" id="fig|1398.18.peg.1355"/>
<dbReference type="EMBL" id="LRPN01000048">
    <property type="protein sequence ID" value="KWZ82822.1"/>
    <property type="molecule type" value="Genomic_DNA"/>
</dbReference>
<protein>
    <recommendedName>
        <fullName evidence="8">DUF4021 domain-containing protein</fullName>
    </recommendedName>
</protein>
<reference evidence="3" key="5">
    <citation type="submission" date="2016-01" db="EMBL/GenBank/DDBJ databases">
        <authorList>
            <person name="Oliw E.H."/>
        </authorList>
    </citation>
    <scope>NUCLEOTIDE SEQUENCE [LARGE SCALE GENOMIC DNA]</scope>
    <source>
        <strain evidence="3">GED7749B</strain>
    </source>
</reference>
<dbReference type="Pfam" id="PF13213">
    <property type="entry name" value="DUF4021"/>
    <property type="match status" value="1"/>
</dbReference>
<evidence type="ECO:0000313" key="4">
    <source>
        <dbReference type="EMBL" id="KYC58714.1"/>
    </source>
</evidence>
<dbReference type="STRING" id="1398.AB434_3925"/>
<dbReference type="Proteomes" id="UP000032024">
    <property type="component" value="Chromosome"/>
</dbReference>
<accession>A0A0C5C1P1</accession>
<evidence type="ECO:0008006" key="8">
    <source>
        <dbReference type="Google" id="ProtNLM"/>
    </source>
</evidence>
<feature type="region of interest" description="Disordered" evidence="1">
    <location>
        <begin position="1"/>
        <end position="39"/>
    </location>
</feature>
<proteinExistence type="predicted"/>
<evidence type="ECO:0000313" key="5">
    <source>
        <dbReference type="Proteomes" id="UP000032024"/>
    </source>
</evidence>
<feature type="compositionally biased region" description="Basic and acidic residues" evidence="1">
    <location>
        <begin position="1"/>
        <end position="12"/>
    </location>
</feature>
<evidence type="ECO:0000313" key="6">
    <source>
        <dbReference type="Proteomes" id="UP000070376"/>
    </source>
</evidence>
<reference evidence="5" key="2">
    <citation type="submission" date="2015-01" db="EMBL/GenBank/DDBJ databases">
        <title>Comparative genome analysis of Bacillus coagulans HM-08, Clostridium butyricum HM-68, Bacillus subtilis HM-66 and Bacillus paralicheniformis BL-09.</title>
        <authorList>
            <person name="Zhang H."/>
        </authorList>
    </citation>
    <scope>NUCLEOTIDE SEQUENCE [LARGE SCALE GENOMIC DNA]</scope>
    <source>
        <strain evidence="5">HM-08</strain>
    </source>
</reference>
<dbReference type="RefSeq" id="WP_014097643.1">
    <property type="nucleotide sequence ID" value="NZ_CP010525.1"/>
</dbReference>
<dbReference type="Proteomes" id="UP000075288">
    <property type="component" value="Unassembled WGS sequence"/>
</dbReference>
<organism evidence="3 6">
    <name type="scientific">Heyndrickxia coagulans</name>
    <name type="common">Weizmannia coagulans</name>
    <dbReference type="NCBI Taxonomy" id="1398"/>
    <lineage>
        <taxon>Bacteria</taxon>
        <taxon>Bacillati</taxon>
        <taxon>Bacillota</taxon>
        <taxon>Bacilli</taxon>
        <taxon>Bacillales</taxon>
        <taxon>Bacillaceae</taxon>
        <taxon>Heyndrickxia</taxon>
    </lineage>
</organism>
<reference evidence="6" key="4">
    <citation type="submission" date="2016-01" db="EMBL/GenBank/DDBJ databases">
        <authorList>
            <person name="Mitreva M."/>
            <person name="Pepin K.H."/>
            <person name="Mihindukulasuriya K.A."/>
            <person name="Fulton R."/>
            <person name="Fronick C."/>
            <person name="O'Laughlin M."/>
            <person name="Miner T."/>
            <person name="Herter B."/>
            <person name="Rosa B.A."/>
            <person name="Cordes M."/>
            <person name="Tomlinson C."/>
            <person name="Wollam A."/>
            <person name="Palsikar V.B."/>
            <person name="Mardis E.R."/>
            <person name="Wilson R.K."/>
        </authorList>
    </citation>
    <scope>NUCLEOTIDE SEQUENCE [LARGE SCALE GENOMIC DNA]</scope>
    <source>
        <strain evidence="6">GED7749B</strain>
    </source>
</reference>
<evidence type="ECO:0000313" key="3">
    <source>
        <dbReference type="EMBL" id="KWZ82822.1"/>
    </source>
</evidence>
<evidence type="ECO:0000313" key="7">
    <source>
        <dbReference type="Proteomes" id="UP000075288"/>
    </source>
</evidence>